<sequence length="96" mass="10567">MKWLGIDVELEPSLVSEAITSASLHSCNPKVDDEIGLLESKLGYVFSTKGLLHEAITHASERGYSYERLEFLGDCVLDLLITCISIRATKILIQAS</sequence>
<comment type="caution">
    <text evidence="3">The sequence shown here is derived from an EMBL/GenBank/DDBJ whole genome shotgun (WGS) entry which is preliminary data.</text>
</comment>
<dbReference type="PROSITE" id="PS50142">
    <property type="entry name" value="RNASE_3_2"/>
    <property type="match status" value="1"/>
</dbReference>
<evidence type="ECO:0000256" key="1">
    <source>
        <dbReference type="ARBA" id="ARBA00022801"/>
    </source>
</evidence>
<accession>A0A2P6PNL0</accession>
<dbReference type="SUPFAM" id="SSF69065">
    <property type="entry name" value="RNase III domain-like"/>
    <property type="match status" value="1"/>
</dbReference>
<dbReference type="GO" id="GO:0003723">
    <property type="term" value="F:RNA binding"/>
    <property type="evidence" value="ECO:0007669"/>
    <property type="project" value="TreeGrafter"/>
</dbReference>
<reference evidence="3 4" key="1">
    <citation type="journal article" date="2018" name="Nat. Genet.">
        <title>The Rosa genome provides new insights in the design of modern roses.</title>
        <authorList>
            <person name="Bendahmane M."/>
        </authorList>
    </citation>
    <scope>NUCLEOTIDE SEQUENCE [LARGE SCALE GENOMIC DNA]</scope>
    <source>
        <strain evidence="4">cv. Old Blush</strain>
    </source>
</reference>
<dbReference type="GO" id="GO:0005737">
    <property type="term" value="C:cytoplasm"/>
    <property type="evidence" value="ECO:0007669"/>
    <property type="project" value="TreeGrafter"/>
</dbReference>
<evidence type="ECO:0000259" key="2">
    <source>
        <dbReference type="PROSITE" id="PS50142"/>
    </source>
</evidence>
<feature type="domain" description="RNase III" evidence="2">
    <location>
        <begin position="35"/>
        <end position="82"/>
    </location>
</feature>
<name>A0A2P6PNL0_ROSCH</name>
<keyword evidence="4" id="KW-1185">Reference proteome</keyword>
<dbReference type="Proteomes" id="UP000238479">
    <property type="component" value="Chromosome 6"/>
</dbReference>
<dbReference type="EC" id="3.1.26.3" evidence="3"/>
<organism evidence="3 4">
    <name type="scientific">Rosa chinensis</name>
    <name type="common">China rose</name>
    <dbReference type="NCBI Taxonomy" id="74649"/>
    <lineage>
        <taxon>Eukaryota</taxon>
        <taxon>Viridiplantae</taxon>
        <taxon>Streptophyta</taxon>
        <taxon>Embryophyta</taxon>
        <taxon>Tracheophyta</taxon>
        <taxon>Spermatophyta</taxon>
        <taxon>Magnoliopsida</taxon>
        <taxon>eudicotyledons</taxon>
        <taxon>Gunneridae</taxon>
        <taxon>Pentapetalae</taxon>
        <taxon>rosids</taxon>
        <taxon>fabids</taxon>
        <taxon>Rosales</taxon>
        <taxon>Rosaceae</taxon>
        <taxon>Rosoideae</taxon>
        <taxon>Rosoideae incertae sedis</taxon>
        <taxon>Rosa</taxon>
    </lineage>
</organism>
<dbReference type="Gene3D" id="1.10.1520.10">
    <property type="entry name" value="Ribonuclease III domain"/>
    <property type="match status" value="1"/>
</dbReference>
<dbReference type="CDD" id="cd00593">
    <property type="entry name" value="RIBOc"/>
    <property type="match status" value="1"/>
</dbReference>
<dbReference type="PANTHER" id="PTHR14950:SF46">
    <property type="entry name" value="ENDORIBONUCLEASE DICER HOMOLOG 3"/>
    <property type="match status" value="1"/>
</dbReference>
<dbReference type="GO" id="GO:0005634">
    <property type="term" value="C:nucleus"/>
    <property type="evidence" value="ECO:0007669"/>
    <property type="project" value="TreeGrafter"/>
</dbReference>
<dbReference type="InterPro" id="IPR036389">
    <property type="entry name" value="RNase_III_sf"/>
</dbReference>
<dbReference type="EMBL" id="PDCK01000044">
    <property type="protein sequence ID" value="PRQ23515.1"/>
    <property type="molecule type" value="Genomic_DNA"/>
</dbReference>
<dbReference type="AlphaFoldDB" id="A0A2P6PNL0"/>
<keyword evidence="1 3" id="KW-0378">Hydrolase</keyword>
<dbReference type="GO" id="GO:0004525">
    <property type="term" value="F:ribonuclease III activity"/>
    <property type="evidence" value="ECO:0007669"/>
    <property type="project" value="UniProtKB-EC"/>
</dbReference>
<dbReference type="InterPro" id="IPR000999">
    <property type="entry name" value="RNase_III_dom"/>
</dbReference>
<proteinExistence type="predicted"/>
<evidence type="ECO:0000313" key="4">
    <source>
        <dbReference type="Proteomes" id="UP000238479"/>
    </source>
</evidence>
<dbReference type="PANTHER" id="PTHR14950">
    <property type="entry name" value="DICER-RELATED"/>
    <property type="match status" value="1"/>
</dbReference>
<evidence type="ECO:0000313" key="3">
    <source>
        <dbReference type="EMBL" id="PRQ23515.1"/>
    </source>
</evidence>
<dbReference type="GO" id="GO:0030422">
    <property type="term" value="P:siRNA processing"/>
    <property type="evidence" value="ECO:0007669"/>
    <property type="project" value="TreeGrafter"/>
</dbReference>
<dbReference type="STRING" id="74649.A0A2P6PNL0"/>
<dbReference type="Gramene" id="PRQ23515">
    <property type="protein sequence ID" value="PRQ23515"/>
    <property type="gene ID" value="RchiOBHm_Chr6g0262221"/>
</dbReference>
<protein>
    <submittedName>
        <fullName evidence="3">Putative ribonuclease III</fullName>
        <ecNumber evidence="3">3.1.26.3</ecNumber>
    </submittedName>
</protein>
<gene>
    <name evidence="3" type="ORF">RchiOBHm_Chr6g0262221</name>
</gene>